<dbReference type="OrthoDB" id="9792500at2"/>
<comment type="similarity">
    <text evidence="1">Belongs to the universal stress protein A family.</text>
</comment>
<dbReference type="RefSeq" id="WP_072307376.1">
    <property type="nucleotide sequence ID" value="NZ_FMIQ01000006.1"/>
</dbReference>
<dbReference type="InterPro" id="IPR006015">
    <property type="entry name" value="Universal_stress_UspA"/>
</dbReference>
<dbReference type="InterPro" id="IPR006016">
    <property type="entry name" value="UspA"/>
</dbReference>
<proteinExistence type="inferred from homology"/>
<dbReference type="EMBL" id="FMIQ01000006">
    <property type="protein sequence ID" value="SCM50996.1"/>
    <property type="molecule type" value="Genomic_DNA"/>
</dbReference>
<protein>
    <submittedName>
        <fullName evidence="3">Universal stress protein F</fullName>
    </submittedName>
</protein>
<feature type="domain" description="UspA" evidence="2">
    <location>
        <begin position="1"/>
        <end position="145"/>
    </location>
</feature>
<reference evidence="3 4" key="1">
    <citation type="submission" date="2016-09" db="EMBL/GenBank/DDBJ databases">
        <authorList>
            <person name="Capua I."/>
            <person name="De Benedictis P."/>
            <person name="Joannis T."/>
            <person name="Lombin L.H."/>
            <person name="Cattoli G."/>
        </authorList>
    </citation>
    <scope>NUCLEOTIDE SEQUENCE [LARGE SCALE GENOMIC DNA]</scope>
    <source>
        <strain evidence="3 4">GB001</strain>
    </source>
</reference>
<organism evidence="3 4">
    <name type="scientific">Hafnia alvei</name>
    <dbReference type="NCBI Taxonomy" id="569"/>
    <lineage>
        <taxon>Bacteria</taxon>
        <taxon>Pseudomonadati</taxon>
        <taxon>Pseudomonadota</taxon>
        <taxon>Gammaproteobacteria</taxon>
        <taxon>Enterobacterales</taxon>
        <taxon>Hafniaceae</taxon>
        <taxon>Hafnia</taxon>
    </lineage>
</organism>
<dbReference type="Proteomes" id="UP000094844">
    <property type="component" value="Unassembled WGS sequence"/>
</dbReference>
<evidence type="ECO:0000259" key="2">
    <source>
        <dbReference type="Pfam" id="PF00582"/>
    </source>
</evidence>
<dbReference type="Gene3D" id="3.40.50.620">
    <property type="entry name" value="HUPs"/>
    <property type="match status" value="1"/>
</dbReference>
<evidence type="ECO:0000313" key="4">
    <source>
        <dbReference type="Proteomes" id="UP000094844"/>
    </source>
</evidence>
<sequence>MYKTILVPIDLDEDTLISLAAKHVEDLAEQNDARIHFVSVIPSYQYAATLSFAFTMDALNESKVKDIALTTLKGIVSKFNISDDRIEHHIISGGTPKDQILKLAENLNADLIVIGSNRPSIATYLIGSNAAAIVRHAKCSVLVAR</sequence>
<dbReference type="PANTHER" id="PTHR46268:SF6">
    <property type="entry name" value="UNIVERSAL STRESS PROTEIN UP12"/>
    <property type="match status" value="1"/>
</dbReference>
<gene>
    <name evidence="3" type="ORF">BN1044_00446</name>
</gene>
<dbReference type="InterPro" id="IPR014729">
    <property type="entry name" value="Rossmann-like_a/b/a_fold"/>
</dbReference>
<evidence type="ECO:0000256" key="1">
    <source>
        <dbReference type="ARBA" id="ARBA00008791"/>
    </source>
</evidence>
<name>A0A1C6YVW2_HAFAL</name>
<accession>A0A1C6YVW2</accession>
<dbReference type="PRINTS" id="PR01438">
    <property type="entry name" value="UNVRSLSTRESS"/>
</dbReference>
<dbReference type="SUPFAM" id="SSF52402">
    <property type="entry name" value="Adenine nucleotide alpha hydrolases-like"/>
    <property type="match status" value="1"/>
</dbReference>
<dbReference type="PANTHER" id="PTHR46268">
    <property type="entry name" value="STRESS RESPONSE PROTEIN NHAX"/>
    <property type="match status" value="1"/>
</dbReference>
<dbReference type="CDD" id="cd00293">
    <property type="entry name" value="USP-like"/>
    <property type="match status" value="1"/>
</dbReference>
<dbReference type="Pfam" id="PF00582">
    <property type="entry name" value="Usp"/>
    <property type="match status" value="1"/>
</dbReference>
<dbReference type="AlphaFoldDB" id="A0A1C6YVW2"/>
<evidence type="ECO:0000313" key="3">
    <source>
        <dbReference type="EMBL" id="SCM50996.1"/>
    </source>
</evidence>